<evidence type="ECO:0000313" key="4">
    <source>
        <dbReference type="Proteomes" id="UP000292003"/>
    </source>
</evidence>
<gene>
    <name evidence="3" type="ORF">EWH70_07420</name>
</gene>
<dbReference type="PANTHER" id="PTHR11091:SF0">
    <property type="entry name" value="MALATE DEHYDROGENASE"/>
    <property type="match status" value="1"/>
</dbReference>
<dbReference type="RefSeq" id="WP_130474512.1">
    <property type="nucleotide sequence ID" value="NZ_SFCC01000003.1"/>
</dbReference>
<evidence type="ECO:0000256" key="1">
    <source>
        <dbReference type="ARBA" id="ARBA00006056"/>
    </source>
</evidence>
<dbReference type="InterPro" id="IPR003767">
    <property type="entry name" value="Malate/L-lactate_DH-like"/>
</dbReference>
<protein>
    <recommendedName>
        <fullName evidence="5">Ldh family oxidoreductase</fullName>
    </recommendedName>
</protein>
<dbReference type="Pfam" id="PF02615">
    <property type="entry name" value="Ldh_2"/>
    <property type="match status" value="1"/>
</dbReference>
<dbReference type="OrthoDB" id="924592at2"/>
<sequence>MGDADVLISAGHLRQVGTEILEAVGTGHEDAVAVAGSLVRADLRGHEAHGVRRLPGYVRAVREGGVDPTAAPESERPSPGTVVVYGNRAFGQLAAAHAVRELCVVAAQQGSGVAVIRDPAHVGRLGEYVAALADLGLVAMAFGSAASLAWAVPRGTGQPPVVLDRTDHADPGLGLLTGLAGGLAGTGMVLQAVDIAALDLPERFREQVERLCRERGTVPGDREERAARERERAGIPLPRRTWEELTALRG</sequence>
<evidence type="ECO:0008006" key="5">
    <source>
        <dbReference type="Google" id="ProtNLM"/>
    </source>
</evidence>
<evidence type="ECO:0000256" key="2">
    <source>
        <dbReference type="ARBA" id="ARBA00023002"/>
    </source>
</evidence>
<comment type="caution">
    <text evidence="3">The sequence shown here is derived from an EMBL/GenBank/DDBJ whole genome shotgun (WGS) entry which is preliminary data.</text>
</comment>
<dbReference type="AlphaFoldDB" id="A0A4Q7JDK0"/>
<accession>A0A4Q7JDK0</accession>
<reference evidence="3 4" key="1">
    <citation type="submission" date="2019-02" db="EMBL/GenBank/DDBJ databases">
        <title>Draft genome sequence of Amycolatopsis sp. 8-3EHSu isolated from roots of Suaeda maritima.</title>
        <authorList>
            <person name="Duangmal K."/>
            <person name="Chantavorakit T."/>
        </authorList>
    </citation>
    <scope>NUCLEOTIDE SEQUENCE [LARGE SCALE GENOMIC DNA]</scope>
    <source>
        <strain evidence="3 4">8-3EHSu</strain>
    </source>
</reference>
<dbReference type="GO" id="GO:0016491">
    <property type="term" value="F:oxidoreductase activity"/>
    <property type="evidence" value="ECO:0007669"/>
    <property type="project" value="UniProtKB-KW"/>
</dbReference>
<comment type="similarity">
    <text evidence="1">Belongs to the LDH2/MDH2 oxidoreductase family.</text>
</comment>
<dbReference type="EMBL" id="SFCC01000003">
    <property type="protein sequence ID" value="RZQ64713.1"/>
    <property type="molecule type" value="Genomic_DNA"/>
</dbReference>
<proteinExistence type="inferred from homology"/>
<keyword evidence="4" id="KW-1185">Reference proteome</keyword>
<name>A0A4Q7JDK0_9PSEU</name>
<keyword evidence="2" id="KW-0560">Oxidoreductase</keyword>
<dbReference type="Gene3D" id="1.10.1530.10">
    <property type="match status" value="1"/>
</dbReference>
<dbReference type="Proteomes" id="UP000292003">
    <property type="component" value="Unassembled WGS sequence"/>
</dbReference>
<dbReference type="InterPro" id="IPR036111">
    <property type="entry name" value="Mal/L-sulfo/L-lacto_DH-like_sf"/>
</dbReference>
<evidence type="ECO:0000313" key="3">
    <source>
        <dbReference type="EMBL" id="RZQ64713.1"/>
    </source>
</evidence>
<dbReference type="PANTHER" id="PTHR11091">
    <property type="entry name" value="OXIDOREDUCTASE-RELATED"/>
    <property type="match status" value="1"/>
</dbReference>
<organism evidence="3 4">
    <name type="scientific">Amycolatopsis suaedae</name>
    <dbReference type="NCBI Taxonomy" id="2510978"/>
    <lineage>
        <taxon>Bacteria</taxon>
        <taxon>Bacillati</taxon>
        <taxon>Actinomycetota</taxon>
        <taxon>Actinomycetes</taxon>
        <taxon>Pseudonocardiales</taxon>
        <taxon>Pseudonocardiaceae</taxon>
        <taxon>Amycolatopsis</taxon>
    </lineage>
</organism>
<dbReference type="InterPro" id="IPR043144">
    <property type="entry name" value="Mal/L-sulf/L-lact_DH-like_ah"/>
</dbReference>
<dbReference type="InterPro" id="IPR043143">
    <property type="entry name" value="Mal/L-sulf/L-lact_DH-like_NADP"/>
</dbReference>
<dbReference type="Gene3D" id="3.30.1370.60">
    <property type="entry name" value="Hypothetical oxidoreductase yiak, domain 2"/>
    <property type="match status" value="1"/>
</dbReference>
<dbReference type="SUPFAM" id="SSF89733">
    <property type="entry name" value="L-sulfolactate dehydrogenase-like"/>
    <property type="match status" value="1"/>
</dbReference>